<feature type="non-terminal residue" evidence="1">
    <location>
        <position position="1"/>
    </location>
</feature>
<evidence type="ECO:0000313" key="2">
    <source>
        <dbReference type="Proteomes" id="UP000838756"/>
    </source>
</evidence>
<proteinExistence type="predicted"/>
<dbReference type="Proteomes" id="UP000838756">
    <property type="component" value="Unassembled WGS sequence"/>
</dbReference>
<evidence type="ECO:0000313" key="1">
    <source>
        <dbReference type="EMBL" id="CAH2226574.1"/>
    </source>
</evidence>
<dbReference type="EMBL" id="CAKXAJ010021597">
    <property type="protein sequence ID" value="CAH2226574.1"/>
    <property type="molecule type" value="Genomic_DNA"/>
</dbReference>
<keyword evidence="2" id="KW-1185">Reference proteome</keyword>
<accession>A0A8S4QXK9</accession>
<comment type="caution">
    <text evidence="1">The sequence shown here is derived from an EMBL/GenBank/DDBJ whole genome shotgun (WGS) entry which is preliminary data.</text>
</comment>
<sequence length="51" mass="5546">PRYFNLAQLPVRLDSGYGGYGGWSGGYSRPLVISSAYGGGYGRGWSRGGWW</sequence>
<dbReference type="AlphaFoldDB" id="A0A8S4QXK9"/>
<organism evidence="1 2">
    <name type="scientific">Pararge aegeria aegeria</name>
    <dbReference type="NCBI Taxonomy" id="348720"/>
    <lineage>
        <taxon>Eukaryota</taxon>
        <taxon>Metazoa</taxon>
        <taxon>Ecdysozoa</taxon>
        <taxon>Arthropoda</taxon>
        <taxon>Hexapoda</taxon>
        <taxon>Insecta</taxon>
        <taxon>Pterygota</taxon>
        <taxon>Neoptera</taxon>
        <taxon>Endopterygota</taxon>
        <taxon>Lepidoptera</taxon>
        <taxon>Glossata</taxon>
        <taxon>Ditrysia</taxon>
        <taxon>Papilionoidea</taxon>
        <taxon>Nymphalidae</taxon>
        <taxon>Satyrinae</taxon>
        <taxon>Satyrini</taxon>
        <taxon>Parargina</taxon>
        <taxon>Pararge</taxon>
    </lineage>
</organism>
<protein>
    <submittedName>
        <fullName evidence="1">Jg24643 protein</fullName>
    </submittedName>
</protein>
<gene>
    <name evidence="1" type="primary">jg24643</name>
    <name evidence="1" type="ORF">PAEG_LOCUS7275</name>
</gene>
<name>A0A8S4QXK9_9NEOP</name>
<reference evidence="1" key="1">
    <citation type="submission" date="2022-03" db="EMBL/GenBank/DDBJ databases">
        <authorList>
            <person name="Lindestad O."/>
        </authorList>
    </citation>
    <scope>NUCLEOTIDE SEQUENCE</scope>
</reference>